<dbReference type="PROSITE" id="PS01175">
    <property type="entry name" value="RIBONUCLEASE_II"/>
    <property type="match status" value="1"/>
</dbReference>
<dbReference type="Pfam" id="PF13086">
    <property type="entry name" value="AAA_11"/>
    <property type="match status" value="1"/>
</dbReference>
<feature type="compositionally biased region" description="Basic residues" evidence="6">
    <location>
        <begin position="261"/>
        <end position="273"/>
    </location>
</feature>
<dbReference type="GO" id="GO:0043139">
    <property type="term" value="F:5'-3' DNA helicase activity"/>
    <property type="evidence" value="ECO:0007669"/>
    <property type="project" value="TreeGrafter"/>
</dbReference>
<keyword evidence="2" id="KW-0547">Nucleotide-binding</keyword>
<keyword evidence="5" id="KW-0067">ATP-binding</keyword>
<comment type="similarity">
    <text evidence="1">Belongs to the DNA2/NAM7 helicase family.</text>
</comment>
<reference evidence="8" key="1">
    <citation type="journal article" date="2023" name="Mol. Biol. Evol.">
        <title>Third-Generation Sequencing Reveals the Adaptive Role of the Epigenome in Three Deep-Sea Polychaetes.</title>
        <authorList>
            <person name="Perez M."/>
            <person name="Aroh O."/>
            <person name="Sun Y."/>
            <person name="Lan Y."/>
            <person name="Juniper S.K."/>
            <person name="Young C.R."/>
            <person name="Angers B."/>
            <person name="Qian P.Y."/>
        </authorList>
    </citation>
    <scope>NUCLEOTIDE SEQUENCE</scope>
    <source>
        <strain evidence="8">R07B-5</strain>
    </source>
</reference>
<dbReference type="Gene3D" id="3.40.50.300">
    <property type="entry name" value="P-loop containing nucleotide triphosphate hydrolases"/>
    <property type="match status" value="2"/>
</dbReference>
<feature type="compositionally biased region" description="Acidic residues" evidence="6">
    <location>
        <begin position="564"/>
        <end position="577"/>
    </location>
</feature>
<dbReference type="PANTHER" id="PTHR43788:SF16">
    <property type="entry name" value="HELICASE WITH ZINC FINGER 2"/>
    <property type="match status" value="1"/>
</dbReference>
<dbReference type="EMBL" id="JAODUO010000385">
    <property type="protein sequence ID" value="KAK2181686.1"/>
    <property type="molecule type" value="Genomic_DNA"/>
</dbReference>
<dbReference type="Pfam" id="PF00773">
    <property type="entry name" value="RNB"/>
    <property type="match status" value="1"/>
</dbReference>
<dbReference type="InterPro" id="IPR001900">
    <property type="entry name" value="RNase_II/R"/>
</dbReference>
<dbReference type="Gene3D" id="1.25.40.10">
    <property type="entry name" value="Tetratricopeptide repeat domain"/>
    <property type="match status" value="1"/>
</dbReference>
<evidence type="ECO:0000256" key="6">
    <source>
        <dbReference type="SAM" id="MobiDB-lite"/>
    </source>
</evidence>
<dbReference type="SMART" id="SM00955">
    <property type="entry name" value="RNB"/>
    <property type="match status" value="1"/>
</dbReference>
<dbReference type="CDD" id="cd18808">
    <property type="entry name" value="SF1_C_Upf1"/>
    <property type="match status" value="1"/>
</dbReference>
<dbReference type="Pfam" id="PF13087">
    <property type="entry name" value="AAA_12"/>
    <property type="match status" value="1"/>
</dbReference>
<gene>
    <name evidence="8" type="ORF">NP493_384g00022</name>
</gene>
<dbReference type="InterPro" id="IPR027417">
    <property type="entry name" value="P-loop_NTPase"/>
</dbReference>
<evidence type="ECO:0000256" key="4">
    <source>
        <dbReference type="ARBA" id="ARBA00022806"/>
    </source>
</evidence>
<keyword evidence="4" id="KW-0347">Helicase</keyword>
<comment type="caution">
    <text evidence="8">The sequence shown here is derived from an EMBL/GenBank/DDBJ whole genome shotgun (WGS) entry which is preliminary data.</text>
</comment>
<dbReference type="InterPro" id="IPR011990">
    <property type="entry name" value="TPR-like_helical_dom_sf"/>
</dbReference>
<dbReference type="InterPro" id="IPR022966">
    <property type="entry name" value="RNase_II/R_CS"/>
</dbReference>
<dbReference type="FunFam" id="3.40.50.300:FF:001313">
    <property type="entry name" value="Helicase with zinc finger domain 2"/>
    <property type="match status" value="1"/>
</dbReference>
<dbReference type="SUPFAM" id="SSF52540">
    <property type="entry name" value="P-loop containing nucleoside triphosphate hydrolases"/>
    <property type="match status" value="1"/>
</dbReference>
<feature type="region of interest" description="Disordered" evidence="6">
    <location>
        <begin position="529"/>
        <end position="577"/>
    </location>
</feature>
<keyword evidence="3" id="KW-0378">Hydrolase</keyword>
<dbReference type="GO" id="GO:0005524">
    <property type="term" value="F:ATP binding"/>
    <property type="evidence" value="ECO:0007669"/>
    <property type="project" value="UniProtKB-KW"/>
</dbReference>
<feature type="compositionally biased region" description="Acidic residues" evidence="6">
    <location>
        <begin position="16"/>
        <end position="25"/>
    </location>
</feature>
<name>A0AAD9L264_RIDPI</name>
<feature type="domain" description="RNB" evidence="7">
    <location>
        <begin position="825"/>
        <end position="1188"/>
    </location>
</feature>
<feature type="compositionally biased region" description="Polar residues" evidence="6">
    <location>
        <begin position="237"/>
        <end position="250"/>
    </location>
</feature>
<dbReference type="InterPro" id="IPR012340">
    <property type="entry name" value="NA-bd_OB-fold"/>
</dbReference>
<evidence type="ECO:0000259" key="7">
    <source>
        <dbReference type="SMART" id="SM00955"/>
    </source>
</evidence>
<evidence type="ECO:0000256" key="2">
    <source>
        <dbReference type="ARBA" id="ARBA00022741"/>
    </source>
</evidence>
<dbReference type="InterPro" id="IPR056787">
    <property type="entry name" value="OB_HELZ2"/>
</dbReference>
<proteinExistence type="inferred from homology"/>
<dbReference type="InterPro" id="IPR041679">
    <property type="entry name" value="DNA2/NAM7-like_C"/>
</dbReference>
<dbReference type="InterPro" id="IPR050534">
    <property type="entry name" value="Coronavir_polyprotein_1ab"/>
</dbReference>
<sequence>MAQALGHRRDDNELGSGDEEEAPDVDDARTLEATADIGLEHDTLFRLRTCAKRGGAAFEKEDYCQAERYFTEGIAMATRMHFEDSRLEKAKCISWRDLHHSLSILKLNQGKSLQSMEEIQKANRVTEYTLLSTDMHWCVASLTEWLTNVKNIPENIEIPVDLLEHFSKKALEYDGFDDPEAIRLALRVHTKKGDIRKARRFAEKGAKILPEDDEFVKAKDQLKTTFIEQATSIASYDNSKTNDSKTSSGASKKEQSGAVTRKTKKSKVKFIPRRGHESEDQTTLEDEGSSTSRSAKGRTSAVTITTATVTTAQATATTTTNAKKSRATSSEKAFENISKRYEIRLVCDDCATENDNLTDHECREAMLFLKKKNKSISQADWVHVRPRPMSWKVSDEHCACTEQECRQPHNDYEVEMWTNDVDIRILLRDIRVCSPVRAMYIVSKLTVGERYVHVCKTCFEKNPDKPVMKTPHRPVCTKGHPWENMVCLCEEVHNGAKTYSETKIDEVVTAHDLVEECIRSKQRKISARMHKAQSELSTDNETDSISSESSSLARSIDTNTTDNLNDEDILTREEDQDNDSLEIIYQDGDVYYKTHVEDEIDNLMNGKPHLHKRCTLRLTGIHSAVCTPQVVEGNLSKIPIKGRTNCGPTFDGDDVVVELIHSKELDKETTVICGRVVGVLGGCVNRCSHVFVCNVDEYMSCLMVPRCGIAPKIHVIDSYLREKYNKSKNQLVTVYEKRDGRYQRKRIVRLNPKDRQSKLFVVRYIKWNTVFMYPLGCVVKVIDPGRDLPTGQRILNLQYQVQQQFPAHVVSYAEGACVPDVPDGRCDMRGEFTFTIDPPGCTDIDDALSVRRHDKNGHAVYEVHVHIADVTHCVKPSDPVDIESRRRGTTFYPKIGCSAFHMLPERLSEDLCSLLPGKDRLALSVRLTLDKDGNLIEPAPAVSRTVIKSDRQLTYSDVHKMLSSTRQNETDEIDGDLRRRLAWLHDLSQRRRQERLQDARFYSQYDGLFEVDDRAAEAHELIEEFMLLANREVAKFLVAKFPDCTPVRRQKDPKDDDFGIWKTKHVAVARRTFYFQSFHGLLPETDERQDVDFPLLVDTARELREAVKAGDTARATTLVSSEQLHPEFALLFPSWYGIQEKSEYTRSGNETSCRHFTLREDVYTHFTSPIRRYFDTVVHRLVKAAIDGEPPPYTPDEIDQLCRHLNYKMTQQSKYKNDLNMLKTTCELNSVAQFLPGVVDDIGEGHFSVYLPHLRLRKNVKYGLLGVRRANTTKRDGGSPPDKVTLLWSRKIFDTIGCPTHARTITAVKESIRLTTDAHVVQVPRDQWKDVRRTIIDSDTESLLPAVSRMLSNARSSSNEVTPEVSSEMKENNPLWRKACDFQLSLKKNDTLMLQVGAELVRGLLEPTVRLVNLTRQLDLCIEHTDRPVNCFADTAVLHSKKKYRDIEEYQEIWLPMLAMEAAEGAVKEGDPTVVHNVNVVIRRQGNKLRGSFTLPKAFCKTRQIPLIEYMKQDEVATDNYLCIRCDAVPDHGPLHQPRAVWVGHALTQNACVINEDEDEDDEDSGEIEVEFLVQHSNTDPPTVLLKNESGVSCTLELMPKQNTDKRKENAVRDLLETTDLCKAIVLGTPTPTSDPVLERLCPEVLQVDTARSSSLIYLPPSNDSQLKALRAGLTDNFTVIQGPPGTGKTQTAVKLAYWFVQMNRGRDADRDGTTRRQVLYCGPSNGAVDVAAKQLHDCFGKKAPKILRIYSEELERQVFPIPREAPVRVGHGRRFELIGNEEQKEIALHYIIRKPGKKFSDEIAEYDKLFRENMGSHYNVDDNTIERYSKLITDAAIHEIPQYEILLCTCSHSASPRITRTANVTQCIIDECGMCTEPETLIPLTSHKPKQIVLIGDHKQLRPIVKQPKAKELGLEISLFERYEMKAILLDMQYRMHPAICEFPSQQFYGGRLKTADGFNARLNFDDYAKRSKGRLQAMWPNQQHPVVFCHVEGAEQSLMISSSDGNEASKSNEAERDHAVRIYAHLVNFCDVPQNKVSVLSQYRAQCSEITRNLEDVYGFKRPNVSTVIASQGDEWDYVIMSTVRSMPRHEIEKHPTIGWLKVNLGFITDNNQINVGLTRAKKGLIIIGNQHVLRCCSMWRNLLDEYKAQRCLVDVSAFPRVAPVLNEGRRMRQKKR</sequence>
<evidence type="ECO:0000256" key="1">
    <source>
        <dbReference type="ARBA" id="ARBA00007913"/>
    </source>
</evidence>
<evidence type="ECO:0000256" key="3">
    <source>
        <dbReference type="ARBA" id="ARBA00022801"/>
    </source>
</evidence>
<dbReference type="InterPro" id="IPR047187">
    <property type="entry name" value="SF1_C_Upf1"/>
</dbReference>
<dbReference type="GO" id="GO:0004540">
    <property type="term" value="F:RNA nuclease activity"/>
    <property type="evidence" value="ECO:0007669"/>
    <property type="project" value="InterPro"/>
</dbReference>
<evidence type="ECO:0000313" key="8">
    <source>
        <dbReference type="EMBL" id="KAK2181686.1"/>
    </source>
</evidence>
<dbReference type="PANTHER" id="PTHR43788">
    <property type="entry name" value="DNA2/NAM7 HELICASE FAMILY MEMBER"/>
    <property type="match status" value="1"/>
</dbReference>
<dbReference type="GO" id="GO:0003723">
    <property type="term" value="F:RNA binding"/>
    <property type="evidence" value="ECO:0007669"/>
    <property type="project" value="InterPro"/>
</dbReference>
<feature type="compositionally biased region" description="Low complexity" evidence="6">
    <location>
        <begin position="537"/>
        <end position="563"/>
    </location>
</feature>
<dbReference type="GO" id="GO:0016787">
    <property type="term" value="F:hydrolase activity"/>
    <property type="evidence" value="ECO:0007669"/>
    <property type="project" value="UniProtKB-KW"/>
</dbReference>
<protein>
    <recommendedName>
        <fullName evidence="7">RNB domain-containing protein</fullName>
    </recommendedName>
</protein>
<feature type="region of interest" description="Disordered" evidence="6">
    <location>
        <begin position="1"/>
        <end position="26"/>
    </location>
</feature>
<accession>A0AAD9L264</accession>
<evidence type="ECO:0000256" key="5">
    <source>
        <dbReference type="ARBA" id="ARBA00022840"/>
    </source>
</evidence>
<dbReference type="Pfam" id="PF25049">
    <property type="entry name" value="OB_HELZ2"/>
    <property type="match status" value="1"/>
</dbReference>
<organism evidence="8 9">
    <name type="scientific">Ridgeia piscesae</name>
    <name type="common">Tubeworm</name>
    <dbReference type="NCBI Taxonomy" id="27915"/>
    <lineage>
        <taxon>Eukaryota</taxon>
        <taxon>Metazoa</taxon>
        <taxon>Spiralia</taxon>
        <taxon>Lophotrochozoa</taxon>
        <taxon>Annelida</taxon>
        <taxon>Polychaeta</taxon>
        <taxon>Sedentaria</taxon>
        <taxon>Canalipalpata</taxon>
        <taxon>Sabellida</taxon>
        <taxon>Siboglinidae</taxon>
        <taxon>Ridgeia</taxon>
    </lineage>
</organism>
<keyword evidence="9" id="KW-1185">Reference proteome</keyword>
<dbReference type="SUPFAM" id="SSF50249">
    <property type="entry name" value="Nucleic acid-binding proteins"/>
    <property type="match status" value="2"/>
</dbReference>
<feature type="region of interest" description="Disordered" evidence="6">
    <location>
        <begin position="237"/>
        <end position="302"/>
    </location>
</feature>
<dbReference type="Proteomes" id="UP001209878">
    <property type="component" value="Unassembled WGS sequence"/>
</dbReference>
<dbReference type="InterPro" id="IPR041677">
    <property type="entry name" value="DNA2/NAM7_AAA_11"/>
</dbReference>
<evidence type="ECO:0000313" key="9">
    <source>
        <dbReference type="Proteomes" id="UP001209878"/>
    </source>
</evidence>